<keyword evidence="2" id="KW-0012">Acyltransferase</keyword>
<name>A0A1T4T8T1_9ACTN</name>
<evidence type="ECO:0000256" key="1">
    <source>
        <dbReference type="ARBA" id="ARBA00022679"/>
    </source>
</evidence>
<dbReference type="Pfam" id="PF00583">
    <property type="entry name" value="Acetyltransf_1"/>
    <property type="match status" value="1"/>
</dbReference>
<dbReference type="GO" id="GO:0016747">
    <property type="term" value="F:acyltransferase activity, transferring groups other than amino-acyl groups"/>
    <property type="evidence" value="ECO:0007669"/>
    <property type="project" value="InterPro"/>
</dbReference>
<dbReference type="SUPFAM" id="SSF55729">
    <property type="entry name" value="Acyl-CoA N-acyltransferases (Nat)"/>
    <property type="match status" value="1"/>
</dbReference>
<reference evidence="4 5" key="1">
    <citation type="submission" date="2017-02" db="EMBL/GenBank/DDBJ databases">
        <authorList>
            <person name="Peterson S.W."/>
        </authorList>
    </citation>
    <scope>NUCLEOTIDE SEQUENCE [LARGE SCALE GENOMIC DNA]</scope>
    <source>
        <strain evidence="4 5">DSM 45154</strain>
    </source>
</reference>
<dbReference type="RefSeq" id="WP_144390277.1">
    <property type="nucleotide sequence ID" value="NZ_FUWS01000016.1"/>
</dbReference>
<proteinExistence type="predicted"/>
<evidence type="ECO:0000256" key="2">
    <source>
        <dbReference type="ARBA" id="ARBA00023315"/>
    </source>
</evidence>
<dbReference type="InterPro" id="IPR050832">
    <property type="entry name" value="Bact_Acetyltransf"/>
</dbReference>
<feature type="domain" description="N-acetyltransferase" evidence="3">
    <location>
        <begin position="119"/>
        <end position="267"/>
    </location>
</feature>
<evidence type="ECO:0000259" key="3">
    <source>
        <dbReference type="PROSITE" id="PS51186"/>
    </source>
</evidence>
<organism evidence="4 5">
    <name type="scientific">Marinactinospora thermotolerans DSM 45154</name>
    <dbReference type="NCBI Taxonomy" id="1122192"/>
    <lineage>
        <taxon>Bacteria</taxon>
        <taxon>Bacillati</taxon>
        <taxon>Actinomycetota</taxon>
        <taxon>Actinomycetes</taxon>
        <taxon>Streptosporangiales</taxon>
        <taxon>Nocardiopsidaceae</taxon>
        <taxon>Marinactinospora</taxon>
    </lineage>
</organism>
<dbReference type="PROSITE" id="PS51186">
    <property type="entry name" value="GNAT"/>
    <property type="match status" value="1"/>
</dbReference>
<dbReference type="InterPro" id="IPR000182">
    <property type="entry name" value="GNAT_dom"/>
</dbReference>
<protein>
    <submittedName>
        <fullName evidence="4">Acetyltransferases</fullName>
    </submittedName>
</protein>
<dbReference type="InterPro" id="IPR016181">
    <property type="entry name" value="Acyl_CoA_acyltransferase"/>
</dbReference>
<evidence type="ECO:0000313" key="4">
    <source>
        <dbReference type="EMBL" id="SKA36691.1"/>
    </source>
</evidence>
<evidence type="ECO:0000313" key="5">
    <source>
        <dbReference type="Proteomes" id="UP000190637"/>
    </source>
</evidence>
<dbReference type="PANTHER" id="PTHR43877">
    <property type="entry name" value="AMINOALKYLPHOSPHONATE N-ACETYLTRANSFERASE-RELATED-RELATED"/>
    <property type="match status" value="1"/>
</dbReference>
<sequence length="267" mass="29048">MTQRLVEAVDETVAAFWAIGGEERTVNGAHWTRNLKAPAVEYCNTVGGLVGDDPHRLRDLLGQARAWTASPAMRVHVGATTPTATEAALLLAGCELVETLLELVVTGPLVGPTPAGAGVDILPVEDDAGWERLAELFRLDHEEEDAGEGRPPRPAEETAQAVLARRAKTPAVRYWLAVEEGRPCGFFSSWPRRGEMAKVEDLFVRPEHRGRGVATRLLHHAVADARSQGAGPVLIRAAHDDRPKHLYARMGFRPVAVTRYYAFDGGD</sequence>
<dbReference type="CDD" id="cd04301">
    <property type="entry name" value="NAT_SF"/>
    <property type="match status" value="1"/>
</dbReference>
<keyword evidence="1 4" id="KW-0808">Transferase</keyword>
<dbReference type="Proteomes" id="UP000190637">
    <property type="component" value="Unassembled WGS sequence"/>
</dbReference>
<dbReference type="STRING" id="1122192.SAMN02745673_04624"/>
<dbReference type="Gene3D" id="3.40.630.30">
    <property type="match status" value="1"/>
</dbReference>
<dbReference type="AlphaFoldDB" id="A0A1T4T8T1"/>
<dbReference type="EMBL" id="FUWS01000016">
    <property type="protein sequence ID" value="SKA36691.1"/>
    <property type="molecule type" value="Genomic_DNA"/>
</dbReference>
<keyword evidence="5" id="KW-1185">Reference proteome</keyword>
<dbReference type="OrthoDB" id="4549080at2"/>
<gene>
    <name evidence="4" type="ORF">SAMN02745673_04624</name>
</gene>
<accession>A0A1T4T8T1</accession>